<keyword evidence="5" id="KW-1185">Reference proteome</keyword>
<dbReference type="GO" id="GO:0003723">
    <property type="term" value="F:RNA binding"/>
    <property type="evidence" value="ECO:0007669"/>
    <property type="project" value="UniProtKB-UniRule"/>
</dbReference>
<dbReference type="Proteomes" id="UP000268321">
    <property type="component" value="Unassembled WGS sequence"/>
</dbReference>
<proteinExistence type="predicted"/>
<sequence>MPSVIVTNVSPSVAPAQIRELFSYCGKIESVQLTSPGTFEVVFKLDKAVETALLLKDAELESSVISVSTPSIPGYDEATSVAVGDNKVKPGNHSKLAGADVDDEGGDIPQEEKPKLAVLAQLLASGYKISDSLIDRAIQIDQKKGLSASFKSFIKDLDSKYIHSHNPESVASKKLKRANHVLDGFTHKLTSFAKLRSVHNYLDKAAASPSGLRIHQFYLHVAKEVKEVRAEANRLYNLQKAQEQAAAEHAASAST</sequence>
<gene>
    <name evidence="4" type="ORF">METBISCDRAFT_27710</name>
</gene>
<dbReference type="AlphaFoldDB" id="A0A4V1J2X4"/>
<dbReference type="SMART" id="SM00360">
    <property type="entry name" value="RRM"/>
    <property type="match status" value="1"/>
</dbReference>
<accession>A0A4V1J2X4</accession>
<evidence type="ECO:0000259" key="3">
    <source>
        <dbReference type="PROSITE" id="PS50102"/>
    </source>
</evidence>
<dbReference type="Gene3D" id="3.30.70.330">
    <property type="match status" value="1"/>
</dbReference>
<organism evidence="4 5">
    <name type="scientific">Metschnikowia bicuspidata</name>
    <dbReference type="NCBI Taxonomy" id="27322"/>
    <lineage>
        <taxon>Eukaryota</taxon>
        <taxon>Fungi</taxon>
        <taxon>Dikarya</taxon>
        <taxon>Ascomycota</taxon>
        <taxon>Saccharomycotina</taxon>
        <taxon>Pichiomycetes</taxon>
        <taxon>Metschnikowiaceae</taxon>
        <taxon>Metschnikowia</taxon>
    </lineage>
</organism>
<keyword evidence="1" id="KW-0694">RNA-binding</keyword>
<feature type="region of interest" description="Disordered" evidence="2">
    <location>
        <begin position="86"/>
        <end position="107"/>
    </location>
</feature>
<feature type="domain" description="RRM" evidence="3">
    <location>
        <begin position="2"/>
        <end position="72"/>
    </location>
</feature>
<dbReference type="InterPro" id="IPR012677">
    <property type="entry name" value="Nucleotide-bd_a/b_plait_sf"/>
</dbReference>
<dbReference type="InterPro" id="IPR035979">
    <property type="entry name" value="RBD_domain_sf"/>
</dbReference>
<dbReference type="EMBL" id="ML004467">
    <property type="protein sequence ID" value="RKP30069.1"/>
    <property type="molecule type" value="Genomic_DNA"/>
</dbReference>
<evidence type="ECO:0000256" key="1">
    <source>
        <dbReference type="PROSITE-ProRule" id="PRU00176"/>
    </source>
</evidence>
<dbReference type="PROSITE" id="PS50102">
    <property type="entry name" value="RRM"/>
    <property type="match status" value="1"/>
</dbReference>
<protein>
    <recommendedName>
        <fullName evidence="3">RRM domain-containing protein</fullName>
    </recommendedName>
</protein>
<dbReference type="InterPro" id="IPR000504">
    <property type="entry name" value="RRM_dom"/>
</dbReference>
<name>A0A4V1J2X4_9ASCO</name>
<dbReference type="SUPFAM" id="SSF54928">
    <property type="entry name" value="RNA-binding domain, RBD"/>
    <property type="match status" value="1"/>
</dbReference>
<reference evidence="5" key="1">
    <citation type="journal article" date="2018" name="Nat. Microbiol.">
        <title>Leveraging single-cell genomics to expand the fungal tree of life.</title>
        <authorList>
            <person name="Ahrendt S.R."/>
            <person name="Quandt C.A."/>
            <person name="Ciobanu D."/>
            <person name="Clum A."/>
            <person name="Salamov A."/>
            <person name="Andreopoulos B."/>
            <person name="Cheng J.F."/>
            <person name="Woyke T."/>
            <person name="Pelin A."/>
            <person name="Henrissat B."/>
            <person name="Reynolds N.K."/>
            <person name="Benny G.L."/>
            <person name="Smith M.E."/>
            <person name="James T.Y."/>
            <person name="Grigoriev I.V."/>
        </authorList>
    </citation>
    <scope>NUCLEOTIDE SEQUENCE [LARGE SCALE GENOMIC DNA]</scope>
    <source>
        <strain evidence="5">Baker2002</strain>
    </source>
</reference>
<evidence type="ECO:0000313" key="5">
    <source>
        <dbReference type="Proteomes" id="UP000268321"/>
    </source>
</evidence>
<evidence type="ECO:0000256" key="2">
    <source>
        <dbReference type="SAM" id="MobiDB-lite"/>
    </source>
</evidence>
<dbReference type="OrthoDB" id="7763451at2759"/>
<evidence type="ECO:0000313" key="4">
    <source>
        <dbReference type="EMBL" id="RKP30069.1"/>
    </source>
</evidence>